<sequence length="127" mass="12679">MTTVNGEVNFAANALAHTILGAVTAELNNQLVVAGGLGAGGGELAVRYIAKELFPNKDISELTESEKQQVSALSQLAAGLAGGISTGNIEGAVTAAQTGKNVVENNSLSGTIAKESGKNAIKLCASP</sequence>
<evidence type="ECO:0000256" key="3">
    <source>
        <dbReference type="ARBA" id="ARBA00022913"/>
    </source>
</evidence>
<dbReference type="Pfam" id="PF04829">
    <property type="entry name" value="PT-VENN"/>
    <property type="match status" value="1"/>
</dbReference>
<dbReference type="Proteomes" id="UP001436462">
    <property type="component" value="Unassembled WGS sequence"/>
</dbReference>
<reference evidence="6 7" key="1">
    <citation type="submission" date="2024-04" db="EMBL/GenBank/DDBJ databases">
        <title>Role of Flies in the Dissemination of Carbapenem-Resistant Enterobacteriaceae (CRE): An Epidemiological and Genomic Study in China.</title>
        <authorList>
            <person name="Kaichao C."/>
            <person name="Zhang R."/>
            <person name="Chen S."/>
        </authorList>
    </citation>
    <scope>NUCLEOTIDE SEQUENCE [LARGE SCALE GENOMIC DNA]</scope>
    <source>
        <strain evidence="7">fly-1011</strain>
    </source>
</reference>
<evidence type="ECO:0000256" key="4">
    <source>
        <dbReference type="ARBA" id="ARBA00023026"/>
    </source>
</evidence>
<dbReference type="EMBL" id="JBEEWF010000003">
    <property type="protein sequence ID" value="MEQ5348112.1"/>
    <property type="molecule type" value="Genomic_DNA"/>
</dbReference>
<proteinExistence type="predicted"/>
<protein>
    <submittedName>
        <fullName evidence="6">VENN motif pre-toxin domain-containing protein</fullName>
    </submittedName>
</protein>
<organism evidence="6 7">
    <name type="scientific">Proteus genomosp. 6</name>
    <dbReference type="NCBI Taxonomy" id="1311820"/>
    <lineage>
        <taxon>Bacteria</taxon>
        <taxon>Pseudomonadati</taxon>
        <taxon>Pseudomonadota</taxon>
        <taxon>Gammaproteobacteria</taxon>
        <taxon>Enterobacterales</taxon>
        <taxon>Morganellaceae</taxon>
        <taxon>Proteus</taxon>
    </lineage>
</organism>
<name>A0ABV1L8S1_9GAMM</name>
<evidence type="ECO:0000313" key="7">
    <source>
        <dbReference type="Proteomes" id="UP001436462"/>
    </source>
</evidence>
<keyword evidence="3" id="KW-1266">Target cell cytoplasm</keyword>
<comment type="caution">
    <text evidence="6">The sequence shown here is derived from an EMBL/GenBank/DDBJ whole genome shotgun (WGS) entry which is preliminary data.</text>
</comment>
<evidence type="ECO:0000313" key="6">
    <source>
        <dbReference type="EMBL" id="MEQ5348112.1"/>
    </source>
</evidence>
<accession>A0ABV1L8S1</accession>
<feature type="domain" description="VENN motif-containing" evidence="5">
    <location>
        <begin position="60"/>
        <end position="109"/>
    </location>
</feature>
<evidence type="ECO:0000256" key="1">
    <source>
        <dbReference type="ARBA" id="ARBA00004219"/>
    </source>
</evidence>
<dbReference type="RefSeq" id="WP_349419831.1">
    <property type="nucleotide sequence ID" value="NZ_JBEEWF010000003.1"/>
</dbReference>
<keyword evidence="7" id="KW-1185">Reference proteome</keyword>
<dbReference type="InterPro" id="IPR006914">
    <property type="entry name" value="VENN_dom"/>
</dbReference>
<keyword evidence="4" id="KW-0843">Virulence</keyword>
<evidence type="ECO:0000259" key="5">
    <source>
        <dbReference type="Pfam" id="PF04829"/>
    </source>
</evidence>
<gene>
    <name evidence="6" type="ORF">ABN253_07950</name>
</gene>
<comment type="subcellular location">
    <subcellularLocation>
        <location evidence="1">Target cell</location>
        <location evidence="1">Target cell cytoplasm</location>
    </subcellularLocation>
</comment>
<keyword evidence="2" id="KW-0800">Toxin</keyword>
<evidence type="ECO:0000256" key="2">
    <source>
        <dbReference type="ARBA" id="ARBA00022656"/>
    </source>
</evidence>